<sequence>MPTIPAIISITHFGYHEQKLNHQPRCPVSACRGLRKWQSTGSLRRAVRFFWRYHQLASDSYVV</sequence>
<evidence type="ECO:0000313" key="2">
    <source>
        <dbReference type="Proteomes" id="UP000235828"/>
    </source>
</evidence>
<keyword evidence="2" id="KW-1185">Reference proteome</keyword>
<protein>
    <submittedName>
        <fullName evidence="1">Uncharacterized protein</fullName>
    </submittedName>
</protein>
<dbReference type="KEGG" id="vta:B0683"/>
<dbReference type="Proteomes" id="UP000235828">
    <property type="component" value="Chromosome B"/>
</dbReference>
<accession>A0A2N8ZK70</accession>
<proteinExistence type="predicted"/>
<gene>
    <name evidence="1" type="ORF">VTAP4600_B0683</name>
</gene>
<reference evidence="1 2" key="1">
    <citation type="submission" date="2017-10" db="EMBL/GenBank/DDBJ databases">
        <authorList>
            <person name="Banno H."/>
            <person name="Chua N.-H."/>
        </authorList>
    </citation>
    <scope>NUCLEOTIDE SEQUENCE [LARGE SCALE GENOMIC DNA]</scope>
    <source>
        <strain evidence="1">Vibrio tapetis CECT4600</strain>
    </source>
</reference>
<dbReference type="AlphaFoldDB" id="A0A2N8ZK70"/>
<dbReference type="EMBL" id="LT960612">
    <property type="protein sequence ID" value="SON52294.1"/>
    <property type="molecule type" value="Genomic_DNA"/>
</dbReference>
<evidence type="ECO:0000313" key="1">
    <source>
        <dbReference type="EMBL" id="SON52294.1"/>
    </source>
</evidence>
<name>A0A2N8ZK70_9VIBR</name>
<organism evidence="1 2">
    <name type="scientific">Vibrio tapetis subsp. tapetis</name>
    <dbReference type="NCBI Taxonomy" id="1671868"/>
    <lineage>
        <taxon>Bacteria</taxon>
        <taxon>Pseudomonadati</taxon>
        <taxon>Pseudomonadota</taxon>
        <taxon>Gammaproteobacteria</taxon>
        <taxon>Vibrionales</taxon>
        <taxon>Vibrionaceae</taxon>
        <taxon>Vibrio</taxon>
    </lineage>
</organism>